<reference evidence="1" key="1">
    <citation type="submission" date="2022-04" db="EMBL/GenBank/DDBJ databases">
        <title>Chromosome-scale genome assembly of Holotrichia oblita Faldermann.</title>
        <authorList>
            <person name="Rongchong L."/>
        </authorList>
    </citation>
    <scope>NUCLEOTIDE SEQUENCE</scope>
    <source>
        <strain evidence="1">81SQS9</strain>
    </source>
</reference>
<proteinExistence type="predicted"/>
<evidence type="ECO:0000313" key="2">
    <source>
        <dbReference type="Proteomes" id="UP001056778"/>
    </source>
</evidence>
<gene>
    <name evidence="1" type="ORF">MML48_9g00000579</name>
</gene>
<sequence length="395" mass="45842">MYKDIPSETSKVSFSTFKRLFYTEYNIGFSSPAVDACGTCMNLKNAAKLKQGDEKGKVLTALRIHKVRSNEFYKLASEDIPQSLSFCFDLQQVQPLPKSPIQDAFYLRQISFYAFCCVDMGSKRPTFFTWDETQARRGATEISSAILSYLRSLNFDNCKLLRLFCDGCAGQNKNSYVVHTLTYWLRNEAPPSVLEIILHFPVRGHSFADRVFGRVGKILKKTTVICDPEEYNELYRQVDEVQRLGKEWKLYNVKQLSDVVYSKLVGMKNFKRLRLKRIEKGNQKIVKDIGYQFYRFQSDNDEFHTMLKRGKSENFKLKFFPLGNPITEEKKQNVKTLFGKQFTNEDTKWEELPELQFYKQIIFGGRAEESIAEDEAAVEESEVCDCMEDDCDVHV</sequence>
<keyword evidence="1" id="KW-0804">Transcription</keyword>
<dbReference type="Proteomes" id="UP001056778">
    <property type="component" value="Chromosome 9"/>
</dbReference>
<dbReference type="EMBL" id="CM043023">
    <property type="protein sequence ID" value="KAI4455165.1"/>
    <property type="molecule type" value="Genomic_DNA"/>
</dbReference>
<protein>
    <submittedName>
        <fullName evidence="1">Dna-directed rna polymerases i ii and iii subunit rpabc2</fullName>
    </submittedName>
</protein>
<keyword evidence="2" id="KW-1185">Reference proteome</keyword>
<accession>A0ACB9SSQ2</accession>
<name>A0ACB9SSQ2_HOLOL</name>
<organism evidence="1 2">
    <name type="scientific">Holotrichia oblita</name>
    <name type="common">Chafer beetle</name>
    <dbReference type="NCBI Taxonomy" id="644536"/>
    <lineage>
        <taxon>Eukaryota</taxon>
        <taxon>Metazoa</taxon>
        <taxon>Ecdysozoa</taxon>
        <taxon>Arthropoda</taxon>
        <taxon>Hexapoda</taxon>
        <taxon>Insecta</taxon>
        <taxon>Pterygota</taxon>
        <taxon>Neoptera</taxon>
        <taxon>Endopterygota</taxon>
        <taxon>Coleoptera</taxon>
        <taxon>Polyphaga</taxon>
        <taxon>Scarabaeiformia</taxon>
        <taxon>Scarabaeidae</taxon>
        <taxon>Melolonthinae</taxon>
        <taxon>Holotrichia</taxon>
    </lineage>
</organism>
<keyword evidence="1" id="KW-0240">DNA-directed RNA polymerase</keyword>
<evidence type="ECO:0000313" key="1">
    <source>
        <dbReference type="EMBL" id="KAI4455165.1"/>
    </source>
</evidence>
<comment type="caution">
    <text evidence="1">The sequence shown here is derived from an EMBL/GenBank/DDBJ whole genome shotgun (WGS) entry which is preliminary data.</text>
</comment>